<evidence type="ECO:0000259" key="1">
    <source>
        <dbReference type="Pfam" id="PF04425"/>
    </source>
</evidence>
<accession>A0A9P8PER2</accession>
<name>A0A9P8PER2_9ASCO</name>
<dbReference type="Gene3D" id="2.60.40.640">
    <property type="match status" value="1"/>
</dbReference>
<dbReference type="InterPro" id="IPR039634">
    <property type="entry name" value="Bul1-like"/>
</dbReference>
<dbReference type="InterPro" id="IPR014752">
    <property type="entry name" value="Arrestin-like_C"/>
</dbReference>
<gene>
    <name evidence="2" type="ORF">OGAPHI_001041</name>
</gene>
<evidence type="ECO:0000313" key="3">
    <source>
        <dbReference type="Proteomes" id="UP000769157"/>
    </source>
</evidence>
<comment type="caution">
    <text evidence="2">The sequence shown here is derived from an EMBL/GenBank/DDBJ whole genome shotgun (WGS) entry which is preliminary data.</text>
</comment>
<dbReference type="Pfam" id="PF04425">
    <property type="entry name" value="Bul1_N"/>
    <property type="match status" value="1"/>
</dbReference>
<organism evidence="2 3">
    <name type="scientific">Ogataea philodendri</name>
    <dbReference type="NCBI Taxonomy" id="1378263"/>
    <lineage>
        <taxon>Eukaryota</taxon>
        <taxon>Fungi</taxon>
        <taxon>Dikarya</taxon>
        <taxon>Ascomycota</taxon>
        <taxon>Saccharomycotina</taxon>
        <taxon>Pichiomycetes</taxon>
        <taxon>Pichiales</taxon>
        <taxon>Pichiaceae</taxon>
        <taxon>Ogataea</taxon>
    </lineage>
</organism>
<sequence>MQDFLPSYQLHRYLNRHLDDIINDHKLQSPPDYIEVEETSQAVSPQVSFTSQHLERDGMSSLASDAQNSIWNTIDKHQYMTQDAVFIDIQLDDHSNVHYSPYTSGDIVKGAVRVHNITPNPIPFENIFVSFEGYFWAIKTNFKMIINNFLDMVDFEASCLCEDPDSGLPLDRILRPNSSYVVRFKFQIPEYSKKGFPLPPSVGDLHLRHKIHSQIQDTKFLRDSFAHRDYSNENFSISYCVNARLLELDESKKRLVIRRHSRHMIMFTPTYHEFKFRYLDPADELRLLVNSLEDLMSNHLAKRENNPDPKRVRPNRHKFRVSEDREVFRLQLKNDPSVVIEKYLDYTTSSQFLNSNANLTVTFKEDIKVKCIELIAINYYTQSTLPVSLIADWFVNHVQFETTIRPKFKELEQVLADCDDEEALNMIRSFSNLRFSTTKMPKVITFKKSAPFAYTISLAKTKRDVVVPSFEFPYCGRLYFMRFQVKLPVGVLHNGESTLVFDIPISLNS</sequence>
<reference evidence="2" key="2">
    <citation type="submission" date="2021-01" db="EMBL/GenBank/DDBJ databases">
        <authorList>
            <person name="Schikora-Tamarit M.A."/>
        </authorList>
    </citation>
    <scope>NUCLEOTIDE SEQUENCE</scope>
    <source>
        <strain evidence="2">CBS6075</strain>
    </source>
</reference>
<dbReference type="PANTHER" id="PTHR31904:SF1">
    <property type="entry name" value="BYPASS OF STOP CODON PROTEIN 5-RELATED"/>
    <property type="match status" value="1"/>
</dbReference>
<proteinExistence type="predicted"/>
<dbReference type="Proteomes" id="UP000769157">
    <property type="component" value="Unassembled WGS sequence"/>
</dbReference>
<dbReference type="OrthoDB" id="2283785at2759"/>
<evidence type="ECO:0000313" key="2">
    <source>
        <dbReference type="EMBL" id="KAH3670526.1"/>
    </source>
</evidence>
<keyword evidence="3" id="KW-1185">Reference proteome</keyword>
<feature type="domain" description="Bul1 N-terminal" evidence="1">
    <location>
        <begin position="101"/>
        <end position="158"/>
    </location>
</feature>
<reference evidence="2" key="1">
    <citation type="journal article" date="2021" name="Open Biol.">
        <title>Shared evolutionary footprints suggest mitochondrial oxidative damage underlies multiple complex I losses in fungi.</title>
        <authorList>
            <person name="Schikora-Tamarit M.A."/>
            <person name="Marcet-Houben M."/>
            <person name="Nosek J."/>
            <person name="Gabaldon T."/>
        </authorList>
    </citation>
    <scope>NUCLEOTIDE SEQUENCE</scope>
    <source>
        <strain evidence="2">CBS6075</strain>
    </source>
</reference>
<dbReference type="GeneID" id="70233009"/>
<protein>
    <recommendedName>
        <fullName evidence="1">Bul1 N-terminal domain-containing protein</fullName>
    </recommendedName>
</protein>
<dbReference type="EMBL" id="JAEUBE010000087">
    <property type="protein sequence ID" value="KAH3670526.1"/>
    <property type="molecule type" value="Genomic_DNA"/>
</dbReference>
<dbReference type="AlphaFoldDB" id="A0A9P8PER2"/>
<dbReference type="PANTHER" id="PTHR31904">
    <property type="entry name" value="BYPASS OF STOP CODON PROTEIN 5-RELATED"/>
    <property type="match status" value="1"/>
</dbReference>
<dbReference type="RefSeq" id="XP_046063951.1">
    <property type="nucleotide sequence ID" value="XM_046201760.1"/>
</dbReference>
<dbReference type="InterPro" id="IPR007519">
    <property type="entry name" value="Bul1_N"/>
</dbReference>